<sequence length="332" mass="35286">KNKYVSQPGFVLHLRIRTKTSTQRGITRLGRKPRALEGVAGRSQKGNTEISGYKLTRTPPSRAARVARQYLNATMKEAQAILNEYEKAATNEKTAKQLLNMALFGEGGSLDKSSPKTFGSTAATACNPATPGSAIGSGKSLANDLACICDDSGQGHDCTGADIGKATAYIRVNAAAASYEALVKKYPLIDHNKLTAAIHAFLTNVKEASKTNQAGNVILGAHATDTCTTGDTSGCVKYKQEAGTGKLTLPWLEKIKYAATGLRNENDRRNRNAQRYREIKALVASATRQYAAAQEGDPTPKASPAAAPSGKNKVPTETDCNKHQSSDKCGDP</sequence>
<accession>M4SWY4</accession>
<dbReference type="VEuPathDB" id="TriTrypDB:Tb427_000131000"/>
<feature type="compositionally biased region" description="Basic and acidic residues" evidence="10">
    <location>
        <begin position="314"/>
        <end position="332"/>
    </location>
</feature>
<keyword evidence="6" id="KW-0472">Membrane</keyword>
<evidence type="ECO:0000256" key="5">
    <source>
        <dbReference type="ARBA" id="ARBA00022729"/>
    </source>
</evidence>
<organism evidence="12">
    <name type="scientific">Trypanosoma brucei</name>
    <dbReference type="NCBI Taxonomy" id="5691"/>
    <lineage>
        <taxon>Eukaryota</taxon>
        <taxon>Discoba</taxon>
        <taxon>Euglenozoa</taxon>
        <taxon>Kinetoplastea</taxon>
        <taxon>Metakinetoplastina</taxon>
        <taxon>Trypanosomatida</taxon>
        <taxon>Trypanosomatidae</taxon>
        <taxon>Trypanosoma</taxon>
    </lineage>
</organism>
<feature type="compositionally biased region" description="Low complexity" evidence="10">
    <location>
        <begin position="299"/>
        <end position="309"/>
    </location>
</feature>
<comment type="subcellular location">
    <subcellularLocation>
        <location evidence="2">Cell membrane</location>
        <topology evidence="2">Lipid-anchor</topology>
        <topology evidence="2">GPI-anchor</topology>
    </subcellularLocation>
</comment>
<keyword evidence="7" id="KW-0325">Glycoprotein</keyword>
<dbReference type="InterPro" id="IPR025932">
    <property type="entry name" value="Trypano_VSG_B_N_dom"/>
</dbReference>
<keyword evidence="9" id="KW-0175">Coiled coil</keyword>
<evidence type="ECO:0000256" key="3">
    <source>
        <dbReference type="ARBA" id="ARBA00022475"/>
    </source>
</evidence>
<name>M4SWY4_9TRYP</name>
<dbReference type="AlphaFoldDB" id="M4SWY4"/>
<feature type="region of interest" description="Disordered" evidence="10">
    <location>
        <begin position="287"/>
        <end position="332"/>
    </location>
</feature>
<keyword evidence="4" id="KW-0336">GPI-anchor</keyword>
<dbReference type="Pfam" id="PF13206">
    <property type="entry name" value="VSG_B"/>
    <property type="match status" value="1"/>
</dbReference>
<feature type="domain" description="Trypanosome variant surface glycoprotein B-type N-terminal" evidence="11">
    <location>
        <begin position="46"/>
        <end position="280"/>
    </location>
</feature>
<dbReference type="GO" id="GO:0005886">
    <property type="term" value="C:plasma membrane"/>
    <property type="evidence" value="ECO:0007669"/>
    <property type="project" value="UniProtKB-SubCell"/>
</dbReference>
<evidence type="ECO:0000256" key="8">
    <source>
        <dbReference type="ARBA" id="ARBA00023288"/>
    </source>
</evidence>
<evidence type="ECO:0000256" key="9">
    <source>
        <dbReference type="SAM" id="Coils"/>
    </source>
</evidence>
<dbReference type="EMBL" id="KC612335">
    <property type="protein sequence ID" value="AGH59766.1"/>
    <property type="molecule type" value="Genomic_DNA"/>
</dbReference>
<evidence type="ECO:0000259" key="11">
    <source>
        <dbReference type="Pfam" id="PF13206"/>
    </source>
</evidence>
<reference evidence="12" key="2">
    <citation type="journal article" date="2014" name="Mol. Biochem. Parasitol.">
        <title>Capturing the variant surface glycoprotein repertoire (the VSGnome) of Trypanosoma brucei Lister 427.</title>
        <authorList>
            <person name="Cross G.A."/>
            <person name="Kim H.S."/>
            <person name="Wickstead B."/>
        </authorList>
    </citation>
    <scope>NUCLEOTIDE SEQUENCE</scope>
    <source>
        <strain evidence="12">Lister 427</strain>
    </source>
</reference>
<comment type="function">
    <text evidence="1">VSG forms a coat on the surface of the parasite. The trypanosome evades the immune response of the host by expressing a series of antigenically distinct VSGs from an estimated 1000 VSG genes.</text>
</comment>
<dbReference type="GO" id="GO:0098552">
    <property type="term" value="C:side of membrane"/>
    <property type="evidence" value="ECO:0007669"/>
    <property type="project" value="UniProtKB-KW"/>
</dbReference>
<evidence type="ECO:0000256" key="6">
    <source>
        <dbReference type="ARBA" id="ARBA00023136"/>
    </source>
</evidence>
<feature type="non-terminal residue" evidence="12">
    <location>
        <position position="1"/>
    </location>
</feature>
<feature type="coiled-coil region" evidence="9">
    <location>
        <begin position="68"/>
        <end position="95"/>
    </location>
</feature>
<keyword evidence="5" id="KW-0732">Signal</keyword>
<keyword evidence="8" id="KW-0449">Lipoprotein</keyword>
<protein>
    <submittedName>
        <fullName evidence="12">Variant surface glycoprotein 3745</fullName>
    </submittedName>
</protein>
<keyword evidence="3" id="KW-1003">Cell membrane</keyword>
<evidence type="ECO:0000256" key="4">
    <source>
        <dbReference type="ARBA" id="ARBA00022622"/>
    </source>
</evidence>
<proteinExistence type="predicted"/>
<evidence type="ECO:0000256" key="7">
    <source>
        <dbReference type="ARBA" id="ARBA00023180"/>
    </source>
</evidence>
<evidence type="ECO:0000256" key="1">
    <source>
        <dbReference type="ARBA" id="ARBA00002523"/>
    </source>
</evidence>
<evidence type="ECO:0000256" key="2">
    <source>
        <dbReference type="ARBA" id="ARBA00004609"/>
    </source>
</evidence>
<evidence type="ECO:0000313" key="12">
    <source>
        <dbReference type="EMBL" id="AGH59766.1"/>
    </source>
</evidence>
<evidence type="ECO:0000256" key="10">
    <source>
        <dbReference type="SAM" id="MobiDB-lite"/>
    </source>
</evidence>
<reference evidence="12" key="1">
    <citation type="submission" date="2013-02" db="EMBL/GenBank/DDBJ databases">
        <authorList>
            <person name="Cross G.A.M."/>
            <person name="Kim H.-S."/>
            <person name="Wickstead B."/>
        </authorList>
    </citation>
    <scope>NUCLEOTIDE SEQUENCE</scope>
    <source>
        <strain evidence="12">Lister 427</strain>
    </source>
</reference>